<dbReference type="Proteomes" id="UP000800041">
    <property type="component" value="Unassembled WGS sequence"/>
</dbReference>
<dbReference type="PANTHER" id="PTHR28133:SF1">
    <property type="entry name" value="REQUIRED FOR RESPIRATORY GROWTH PROTEIN 7, MITOCHONDRIAL"/>
    <property type="match status" value="1"/>
</dbReference>
<organism evidence="3 4">
    <name type="scientific">Aulographum hederae CBS 113979</name>
    <dbReference type="NCBI Taxonomy" id="1176131"/>
    <lineage>
        <taxon>Eukaryota</taxon>
        <taxon>Fungi</taxon>
        <taxon>Dikarya</taxon>
        <taxon>Ascomycota</taxon>
        <taxon>Pezizomycotina</taxon>
        <taxon>Dothideomycetes</taxon>
        <taxon>Pleosporomycetidae</taxon>
        <taxon>Aulographales</taxon>
        <taxon>Aulographaceae</taxon>
    </lineage>
</organism>
<protein>
    <recommendedName>
        <fullName evidence="5">Restriction endonuclease type IV Mrr domain-containing protein</fullName>
    </recommendedName>
</protein>
<dbReference type="Pfam" id="PF10356">
    <property type="entry name" value="RRG7"/>
    <property type="match status" value="2"/>
</dbReference>
<dbReference type="PANTHER" id="PTHR28133">
    <property type="entry name" value="REQUIRED FOR RESPIRATORY GROWTH PROTEIN 7, MITOCHONDRIAL"/>
    <property type="match status" value="1"/>
</dbReference>
<evidence type="ECO:0000313" key="3">
    <source>
        <dbReference type="EMBL" id="KAF1992514.1"/>
    </source>
</evidence>
<comment type="subcellular location">
    <subcellularLocation>
        <location evidence="1">Mitochondrion</location>
    </subcellularLocation>
</comment>
<dbReference type="EMBL" id="ML977137">
    <property type="protein sequence ID" value="KAF1992514.1"/>
    <property type="molecule type" value="Genomic_DNA"/>
</dbReference>
<keyword evidence="2" id="KW-0496">Mitochondrion</keyword>
<gene>
    <name evidence="3" type="ORF">K402DRAFT_409273</name>
</gene>
<dbReference type="InterPro" id="IPR018828">
    <property type="entry name" value="RRG7"/>
</dbReference>
<reference evidence="3" key="1">
    <citation type="journal article" date="2020" name="Stud. Mycol.">
        <title>101 Dothideomycetes genomes: a test case for predicting lifestyles and emergence of pathogens.</title>
        <authorList>
            <person name="Haridas S."/>
            <person name="Albert R."/>
            <person name="Binder M."/>
            <person name="Bloem J."/>
            <person name="Labutti K."/>
            <person name="Salamov A."/>
            <person name="Andreopoulos B."/>
            <person name="Baker S."/>
            <person name="Barry K."/>
            <person name="Bills G."/>
            <person name="Bluhm B."/>
            <person name="Cannon C."/>
            <person name="Castanera R."/>
            <person name="Culley D."/>
            <person name="Daum C."/>
            <person name="Ezra D."/>
            <person name="Gonzalez J."/>
            <person name="Henrissat B."/>
            <person name="Kuo A."/>
            <person name="Liang C."/>
            <person name="Lipzen A."/>
            <person name="Lutzoni F."/>
            <person name="Magnuson J."/>
            <person name="Mondo S."/>
            <person name="Nolan M."/>
            <person name="Ohm R."/>
            <person name="Pangilinan J."/>
            <person name="Park H.-J."/>
            <person name="Ramirez L."/>
            <person name="Alfaro M."/>
            <person name="Sun H."/>
            <person name="Tritt A."/>
            <person name="Yoshinaga Y."/>
            <person name="Zwiers L.-H."/>
            <person name="Turgeon B."/>
            <person name="Goodwin S."/>
            <person name="Spatafora J."/>
            <person name="Crous P."/>
            <person name="Grigoriev I."/>
        </authorList>
    </citation>
    <scope>NUCLEOTIDE SEQUENCE</scope>
    <source>
        <strain evidence="3">CBS 113979</strain>
    </source>
</reference>
<dbReference type="OrthoDB" id="20734at2759"/>
<accession>A0A6G1HHF6</accession>
<dbReference type="AlphaFoldDB" id="A0A6G1HHF6"/>
<evidence type="ECO:0008006" key="5">
    <source>
        <dbReference type="Google" id="ProtNLM"/>
    </source>
</evidence>
<proteinExistence type="predicted"/>
<keyword evidence="4" id="KW-1185">Reference proteome</keyword>
<evidence type="ECO:0000256" key="2">
    <source>
        <dbReference type="ARBA" id="ARBA00023128"/>
    </source>
</evidence>
<dbReference type="GO" id="GO:0005739">
    <property type="term" value="C:mitochondrion"/>
    <property type="evidence" value="ECO:0007669"/>
    <property type="project" value="UniProtKB-SubCell"/>
</dbReference>
<evidence type="ECO:0000313" key="4">
    <source>
        <dbReference type="Proteomes" id="UP000800041"/>
    </source>
</evidence>
<sequence>MLAAGGSKQRCWFVMFGKCANTESSRSHQNLSTFLTFAKRHKLSTTSTVYIGTHYEYTVQRALLTFGFHLTRVAKSSDLGIDLVGKWSVPSMPIPIRVIVQCKARGKRLSPENARELEGAFSGAPGGYRGDGVIALLVAAHPATKGMREALRRSKSPMGFLQVSREGQVLQFIWNHVATESGLQDIGVSVRYQARIAPPKKTKETGMQKEIIMTWKGWEVSKPPEDAGMWSRV</sequence>
<evidence type="ECO:0000256" key="1">
    <source>
        <dbReference type="ARBA" id="ARBA00004173"/>
    </source>
</evidence>
<name>A0A6G1HHF6_9PEZI</name>